<accession>A0A1W1VGD9</accession>
<keyword evidence="3" id="KW-1185">Reference proteome</keyword>
<feature type="compositionally biased region" description="Basic and acidic residues" evidence="1">
    <location>
        <begin position="9"/>
        <end position="28"/>
    </location>
</feature>
<dbReference type="Proteomes" id="UP000192582">
    <property type="component" value="Unassembled WGS sequence"/>
</dbReference>
<sequence>MLTLQPSHGAERARQLRTEAQREREARAVGRAAKPTGSRLLRTLLSALHLAPPVQPA</sequence>
<gene>
    <name evidence="2" type="ORF">SAMN00790413_01581</name>
</gene>
<organism evidence="2 3">
    <name type="scientific">Deinococcus hopiensis KR-140</name>
    <dbReference type="NCBI Taxonomy" id="695939"/>
    <lineage>
        <taxon>Bacteria</taxon>
        <taxon>Thermotogati</taxon>
        <taxon>Deinococcota</taxon>
        <taxon>Deinococci</taxon>
        <taxon>Deinococcales</taxon>
        <taxon>Deinococcaceae</taxon>
        <taxon>Deinococcus</taxon>
    </lineage>
</organism>
<dbReference type="EMBL" id="FWWU01000009">
    <property type="protein sequence ID" value="SMB92469.1"/>
    <property type="molecule type" value="Genomic_DNA"/>
</dbReference>
<feature type="region of interest" description="Disordered" evidence="1">
    <location>
        <begin position="1"/>
        <end position="34"/>
    </location>
</feature>
<evidence type="ECO:0000256" key="1">
    <source>
        <dbReference type="SAM" id="MobiDB-lite"/>
    </source>
</evidence>
<dbReference type="AlphaFoldDB" id="A0A1W1VGD9"/>
<reference evidence="2 3" key="1">
    <citation type="submission" date="2017-04" db="EMBL/GenBank/DDBJ databases">
        <authorList>
            <person name="Afonso C.L."/>
            <person name="Miller P.J."/>
            <person name="Scott M.A."/>
            <person name="Spackman E."/>
            <person name="Goraichik I."/>
            <person name="Dimitrov K.M."/>
            <person name="Suarez D.L."/>
            <person name="Swayne D.E."/>
        </authorList>
    </citation>
    <scope>NUCLEOTIDE SEQUENCE [LARGE SCALE GENOMIC DNA]</scope>
    <source>
        <strain evidence="2 3">KR-140</strain>
    </source>
</reference>
<name>A0A1W1VGD9_9DEIO</name>
<dbReference type="RefSeq" id="WP_170928733.1">
    <property type="nucleotide sequence ID" value="NZ_FWWU01000009.1"/>
</dbReference>
<evidence type="ECO:0000313" key="3">
    <source>
        <dbReference type="Proteomes" id="UP000192582"/>
    </source>
</evidence>
<dbReference type="STRING" id="695939.SAMN00790413_01581"/>
<evidence type="ECO:0000313" key="2">
    <source>
        <dbReference type="EMBL" id="SMB92469.1"/>
    </source>
</evidence>
<proteinExistence type="predicted"/>
<protein>
    <submittedName>
        <fullName evidence="2">Uncharacterized protein</fullName>
    </submittedName>
</protein>